<organism evidence="1">
    <name type="scientific">Anguilla anguilla</name>
    <name type="common">European freshwater eel</name>
    <name type="synonym">Muraena anguilla</name>
    <dbReference type="NCBI Taxonomy" id="7936"/>
    <lineage>
        <taxon>Eukaryota</taxon>
        <taxon>Metazoa</taxon>
        <taxon>Chordata</taxon>
        <taxon>Craniata</taxon>
        <taxon>Vertebrata</taxon>
        <taxon>Euteleostomi</taxon>
        <taxon>Actinopterygii</taxon>
        <taxon>Neopterygii</taxon>
        <taxon>Teleostei</taxon>
        <taxon>Anguilliformes</taxon>
        <taxon>Anguillidae</taxon>
        <taxon>Anguilla</taxon>
    </lineage>
</organism>
<sequence length="56" mass="6571">MSLLLSFRVFFLNMPTYVTCFVMLCIMNFMEVEGNNIFLSSQLICVCWKMTDGIFQ</sequence>
<name>A0A0E9UDV1_ANGAN</name>
<dbReference type="AlphaFoldDB" id="A0A0E9UDV1"/>
<accession>A0A0E9UDV1</accession>
<reference evidence="1" key="2">
    <citation type="journal article" date="2015" name="Fish Shellfish Immunol.">
        <title>Early steps in the European eel (Anguilla anguilla)-Vibrio vulnificus interaction in the gills: Role of the RtxA13 toxin.</title>
        <authorList>
            <person name="Callol A."/>
            <person name="Pajuelo D."/>
            <person name="Ebbesson L."/>
            <person name="Teles M."/>
            <person name="MacKenzie S."/>
            <person name="Amaro C."/>
        </authorList>
    </citation>
    <scope>NUCLEOTIDE SEQUENCE</scope>
</reference>
<dbReference type="EMBL" id="GBXM01045439">
    <property type="protein sequence ID" value="JAH63138.1"/>
    <property type="molecule type" value="Transcribed_RNA"/>
</dbReference>
<proteinExistence type="predicted"/>
<reference evidence="1" key="1">
    <citation type="submission" date="2014-11" db="EMBL/GenBank/DDBJ databases">
        <authorList>
            <person name="Amaro Gonzalez C."/>
        </authorList>
    </citation>
    <scope>NUCLEOTIDE SEQUENCE</scope>
</reference>
<evidence type="ECO:0000313" key="1">
    <source>
        <dbReference type="EMBL" id="JAH63138.1"/>
    </source>
</evidence>
<protein>
    <submittedName>
        <fullName evidence="1">Uncharacterized protein</fullName>
    </submittedName>
</protein>